<dbReference type="Gene3D" id="3.20.10.10">
    <property type="entry name" value="D-amino Acid Aminotransferase, subunit A, domain 2"/>
    <property type="match status" value="1"/>
</dbReference>
<dbReference type="Proteomes" id="UP000253759">
    <property type="component" value="Unassembled WGS sequence"/>
</dbReference>
<dbReference type="SUPFAM" id="SSF56752">
    <property type="entry name" value="D-aminoacid aminotransferase-like PLP-dependent enzymes"/>
    <property type="match status" value="1"/>
</dbReference>
<dbReference type="EMBL" id="QQNH01000038">
    <property type="protein sequence ID" value="RDE07746.1"/>
    <property type="molecule type" value="Genomic_DNA"/>
</dbReference>
<sequence length="127" mass="13622">RWTTFKPPAAGQSSRYRGLILHRRSQASSSAFIVTQDGVLVTRPIGNEILAGVTRQVIIDLARRKGLRVEKRAFAPDETLQAAEAFSTSASTFLLPVVSIDGTAIGSGGPGPISSDLRQAYAERALR</sequence>
<comment type="pathway">
    <text evidence="1">Amino-acid biosynthesis; L-isoleucine biosynthesis; L-isoleucine from 2-oxobutanoate: step 4/4.</text>
</comment>
<dbReference type="InterPro" id="IPR050571">
    <property type="entry name" value="Class-IV_PLP-Dep_Aminotrnsfr"/>
</dbReference>
<protein>
    <recommendedName>
        <fullName evidence="5">branched-chain-amino-acid transaminase</fullName>
        <ecNumber evidence="5">2.6.1.42</ecNumber>
    </recommendedName>
</protein>
<dbReference type="InterPro" id="IPR036038">
    <property type="entry name" value="Aminotransferase-like"/>
</dbReference>
<dbReference type="PANTHER" id="PTHR42743:SF11">
    <property type="entry name" value="AMINODEOXYCHORISMATE LYASE"/>
    <property type="match status" value="1"/>
</dbReference>
<evidence type="ECO:0000256" key="2">
    <source>
        <dbReference type="ARBA" id="ARBA00004931"/>
    </source>
</evidence>
<gene>
    <name evidence="10" type="ORF">DVH29_15180</name>
</gene>
<comment type="similarity">
    <text evidence="4">Belongs to the class-IV pyridoxal-phosphate-dependent aminotransferase family.</text>
</comment>
<evidence type="ECO:0000256" key="7">
    <source>
        <dbReference type="ARBA" id="ARBA00048212"/>
    </source>
</evidence>
<evidence type="ECO:0000256" key="9">
    <source>
        <dbReference type="ARBA" id="ARBA00049229"/>
    </source>
</evidence>
<comment type="catalytic activity">
    <reaction evidence="7">
        <text>L-valine + 2-oxoglutarate = 3-methyl-2-oxobutanoate + L-glutamate</text>
        <dbReference type="Rhea" id="RHEA:24813"/>
        <dbReference type="ChEBI" id="CHEBI:11851"/>
        <dbReference type="ChEBI" id="CHEBI:16810"/>
        <dbReference type="ChEBI" id="CHEBI:29985"/>
        <dbReference type="ChEBI" id="CHEBI:57762"/>
        <dbReference type="EC" id="2.6.1.42"/>
    </reaction>
</comment>
<feature type="non-terminal residue" evidence="10">
    <location>
        <position position="1"/>
    </location>
</feature>
<dbReference type="Pfam" id="PF01063">
    <property type="entry name" value="Aminotran_4"/>
    <property type="match status" value="1"/>
</dbReference>
<keyword evidence="10" id="KW-0808">Transferase</keyword>
<comment type="caution">
    <text evidence="10">The sequence shown here is derived from an EMBL/GenBank/DDBJ whole genome shotgun (WGS) entry which is preliminary data.</text>
</comment>
<comment type="catalytic activity">
    <reaction evidence="9">
        <text>L-leucine + 2-oxoglutarate = 4-methyl-2-oxopentanoate + L-glutamate</text>
        <dbReference type="Rhea" id="RHEA:18321"/>
        <dbReference type="ChEBI" id="CHEBI:16810"/>
        <dbReference type="ChEBI" id="CHEBI:17865"/>
        <dbReference type="ChEBI" id="CHEBI:29985"/>
        <dbReference type="ChEBI" id="CHEBI:57427"/>
        <dbReference type="EC" id="2.6.1.42"/>
    </reaction>
</comment>
<dbReference type="InterPro" id="IPR043132">
    <property type="entry name" value="BCAT-like_C"/>
</dbReference>
<evidence type="ECO:0000256" key="8">
    <source>
        <dbReference type="ARBA" id="ARBA00048798"/>
    </source>
</evidence>
<evidence type="ECO:0000256" key="5">
    <source>
        <dbReference type="ARBA" id="ARBA00013053"/>
    </source>
</evidence>
<comment type="pathway">
    <text evidence="2">Amino-acid biosynthesis; L-valine biosynthesis; L-valine from pyruvate: step 4/4.</text>
</comment>
<dbReference type="GO" id="GO:0004084">
    <property type="term" value="F:branched-chain-amino-acid transaminase activity"/>
    <property type="evidence" value="ECO:0007669"/>
    <property type="project" value="UniProtKB-EC"/>
</dbReference>
<comment type="pathway">
    <text evidence="3">Amino-acid biosynthesis; L-leucine biosynthesis; L-leucine from 3-methyl-2-oxobutanoate: step 4/4.</text>
</comment>
<accession>A0A369VZB6</accession>
<keyword evidence="6" id="KW-0100">Branched-chain amino acid biosynthesis</keyword>
<keyword evidence="6" id="KW-0028">Amino-acid biosynthesis</keyword>
<dbReference type="EC" id="2.6.1.42" evidence="5"/>
<dbReference type="PANTHER" id="PTHR42743">
    <property type="entry name" value="AMINO-ACID AMINOTRANSFERASE"/>
    <property type="match status" value="1"/>
</dbReference>
<keyword evidence="11" id="KW-1185">Reference proteome</keyword>
<evidence type="ECO:0000256" key="4">
    <source>
        <dbReference type="ARBA" id="ARBA00009320"/>
    </source>
</evidence>
<proteinExistence type="inferred from homology"/>
<keyword evidence="10" id="KW-0032">Aminotransferase</keyword>
<evidence type="ECO:0000256" key="1">
    <source>
        <dbReference type="ARBA" id="ARBA00004824"/>
    </source>
</evidence>
<name>A0A369VZB6_9HYPH</name>
<dbReference type="InterPro" id="IPR001544">
    <property type="entry name" value="Aminotrans_IV"/>
</dbReference>
<dbReference type="GO" id="GO:0005829">
    <property type="term" value="C:cytosol"/>
    <property type="evidence" value="ECO:0007669"/>
    <property type="project" value="TreeGrafter"/>
</dbReference>
<evidence type="ECO:0000313" key="10">
    <source>
        <dbReference type="EMBL" id="RDE07746.1"/>
    </source>
</evidence>
<dbReference type="GO" id="GO:0009082">
    <property type="term" value="P:branched-chain amino acid biosynthetic process"/>
    <property type="evidence" value="ECO:0007669"/>
    <property type="project" value="UniProtKB-KW"/>
</dbReference>
<evidence type="ECO:0000256" key="3">
    <source>
        <dbReference type="ARBA" id="ARBA00005072"/>
    </source>
</evidence>
<comment type="catalytic activity">
    <reaction evidence="8">
        <text>L-isoleucine + 2-oxoglutarate = (S)-3-methyl-2-oxopentanoate + L-glutamate</text>
        <dbReference type="Rhea" id="RHEA:24801"/>
        <dbReference type="ChEBI" id="CHEBI:16810"/>
        <dbReference type="ChEBI" id="CHEBI:29985"/>
        <dbReference type="ChEBI" id="CHEBI:35146"/>
        <dbReference type="ChEBI" id="CHEBI:58045"/>
        <dbReference type="EC" id="2.6.1.42"/>
    </reaction>
</comment>
<dbReference type="RefSeq" id="WP_210206256.1">
    <property type="nucleotide sequence ID" value="NZ_QQNH01000038.1"/>
</dbReference>
<reference evidence="11" key="1">
    <citation type="submission" date="2018-07" db="EMBL/GenBank/DDBJ databases">
        <authorList>
            <person name="Liu B.-T."/>
            <person name="Du Z."/>
        </authorList>
    </citation>
    <scope>NUCLEOTIDE SEQUENCE [LARGE SCALE GENOMIC DNA]</scope>
    <source>
        <strain evidence="11">XYN52</strain>
    </source>
</reference>
<evidence type="ECO:0000256" key="6">
    <source>
        <dbReference type="ARBA" id="ARBA00023304"/>
    </source>
</evidence>
<evidence type="ECO:0000313" key="11">
    <source>
        <dbReference type="Proteomes" id="UP000253759"/>
    </source>
</evidence>
<dbReference type="AlphaFoldDB" id="A0A369VZB6"/>
<organism evidence="10 11">
    <name type="scientific">Pelagibacterium lacus</name>
    <dbReference type="NCBI Taxonomy" id="2282655"/>
    <lineage>
        <taxon>Bacteria</taxon>
        <taxon>Pseudomonadati</taxon>
        <taxon>Pseudomonadota</taxon>
        <taxon>Alphaproteobacteria</taxon>
        <taxon>Hyphomicrobiales</taxon>
        <taxon>Devosiaceae</taxon>
        <taxon>Pelagibacterium</taxon>
    </lineage>
</organism>